<dbReference type="PANTHER" id="PTHR16295:SF10">
    <property type="entry name" value="EXPRESSED PROTEIN"/>
    <property type="match status" value="1"/>
</dbReference>
<dbReference type="Pfam" id="PF23580">
    <property type="entry name" value="Znf_XAF1_N"/>
    <property type="match status" value="1"/>
</dbReference>
<reference evidence="2 3" key="1">
    <citation type="submission" date="2016-11" db="EMBL/GenBank/DDBJ databases">
        <title>The macronuclear genome of Stentor coeruleus: a giant cell with tiny introns.</title>
        <authorList>
            <person name="Slabodnick M."/>
            <person name="Ruby J.G."/>
            <person name="Reiff S.B."/>
            <person name="Swart E.C."/>
            <person name="Gosai S."/>
            <person name="Prabakaran S."/>
            <person name="Witkowska E."/>
            <person name="Larue G.E."/>
            <person name="Fisher S."/>
            <person name="Freeman R.M."/>
            <person name="Gunawardena J."/>
            <person name="Chu W."/>
            <person name="Stover N.A."/>
            <person name="Gregory B.D."/>
            <person name="Nowacki M."/>
            <person name="Derisi J."/>
            <person name="Roy S.W."/>
            <person name="Marshall W.F."/>
            <person name="Sood P."/>
        </authorList>
    </citation>
    <scope>NUCLEOTIDE SEQUENCE [LARGE SCALE GENOMIC DNA]</scope>
    <source>
        <strain evidence="2">WM001</strain>
    </source>
</reference>
<feature type="region of interest" description="Disordered" evidence="1">
    <location>
        <begin position="183"/>
        <end position="258"/>
    </location>
</feature>
<accession>A0A1R2BBP2</accession>
<organism evidence="2 3">
    <name type="scientific">Stentor coeruleus</name>
    <dbReference type="NCBI Taxonomy" id="5963"/>
    <lineage>
        <taxon>Eukaryota</taxon>
        <taxon>Sar</taxon>
        <taxon>Alveolata</taxon>
        <taxon>Ciliophora</taxon>
        <taxon>Postciliodesmatophora</taxon>
        <taxon>Heterotrichea</taxon>
        <taxon>Heterotrichida</taxon>
        <taxon>Stentoridae</taxon>
        <taxon>Stentor</taxon>
    </lineage>
</organism>
<dbReference type="AlphaFoldDB" id="A0A1R2BBP2"/>
<gene>
    <name evidence="2" type="ORF">SteCoe_26990</name>
</gene>
<feature type="compositionally biased region" description="Polar residues" evidence="1">
    <location>
        <begin position="193"/>
        <end position="203"/>
    </location>
</feature>
<evidence type="ECO:0000313" key="3">
    <source>
        <dbReference type="Proteomes" id="UP000187209"/>
    </source>
</evidence>
<dbReference type="OrthoDB" id="193703at2759"/>
<proteinExistence type="predicted"/>
<dbReference type="InterPro" id="IPR013083">
    <property type="entry name" value="Znf_RING/FYVE/PHD"/>
</dbReference>
<dbReference type="InterPro" id="IPR051986">
    <property type="entry name" value="Innate_Immune_Apopt_Reg"/>
</dbReference>
<dbReference type="Gene3D" id="3.30.40.10">
    <property type="entry name" value="Zinc/RING finger domain, C3HC4 (zinc finger)"/>
    <property type="match status" value="2"/>
</dbReference>
<protein>
    <recommendedName>
        <fullName evidence="4">TRAF-type domain-containing protein</fullName>
    </recommendedName>
</protein>
<dbReference type="EMBL" id="MPUH01000770">
    <property type="protein sequence ID" value="OMJ74167.1"/>
    <property type="molecule type" value="Genomic_DNA"/>
</dbReference>
<evidence type="ECO:0000256" key="1">
    <source>
        <dbReference type="SAM" id="MobiDB-lite"/>
    </source>
</evidence>
<evidence type="ECO:0000313" key="2">
    <source>
        <dbReference type="EMBL" id="OMJ74167.1"/>
    </source>
</evidence>
<name>A0A1R2BBP2_9CILI</name>
<dbReference type="Proteomes" id="UP000187209">
    <property type="component" value="Unassembled WGS sequence"/>
</dbReference>
<evidence type="ECO:0008006" key="4">
    <source>
        <dbReference type="Google" id="ProtNLM"/>
    </source>
</evidence>
<feature type="compositionally biased region" description="Basic and acidic residues" evidence="1">
    <location>
        <begin position="205"/>
        <end position="218"/>
    </location>
</feature>
<dbReference type="PANTHER" id="PTHR16295">
    <property type="entry name" value="TRAF-TYPE ZINC FINGER PROTEIN-RELATED"/>
    <property type="match status" value="1"/>
</dbReference>
<sequence length="258" mass="30049">MDYEKCTNCGKDVPSNSLELHTIHCKRNYMKCECGEVVNKQSFEAHMAEKHTAKPCKHCGLELLPEALAIHDCPSLPKVCQFCNAEFPFDQFSDHLYRCSSRTEQCPRCFKYIQIRDYDHHVEQIDCLGVRNKEQERIEKIANDVYENFIGEPGEIEQEILRRLAEAEDREYAEEVYKKLIMERSPSRDSQSEEQSPVKTNANVEHIENEDSELKEAIEQSLIQRQPELQRGISESSWGISEEDQIMNEAIMKSLQDR</sequence>
<keyword evidence="3" id="KW-1185">Reference proteome</keyword>
<comment type="caution">
    <text evidence="2">The sequence shown here is derived from an EMBL/GenBank/DDBJ whole genome shotgun (WGS) entry which is preliminary data.</text>
</comment>
<dbReference type="GO" id="GO:0005739">
    <property type="term" value="C:mitochondrion"/>
    <property type="evidence" value="ECO:0007669"/>
    <property type="project" value="TreeGrafter"/>
</dbReference>